<sequence length="468" mass="54192">MAEGLRIARAAETHESRRQDEFQKALTYLRDCYTQELDVARAQVTNEANEALHGEAEKNALSWEDRTRELERQLALKWEQREALLVRNKDSELLVARRLHEEVLFRSQKDAERVLEVRRREDHLRHDGLMPSLREVLRILKRNHQEEILLVREAARDDGNSKGSVQEALRAALRDLSFRESANSVCGNCPILEKEKQDLLEALRERERDLKEEVQRRQVWEEEHRCLLESEEMARELQESILTEQNRYEQTLLSERGRRQNIEQLAQDQFMTLSQERTQGKRCWLRQVEEARSCFETEKLQLLEQEATLFRERSVQDLTLSQAYAELERQRTQLQIEQRAVELQQSTLRKKNNVVRIFDDRLTSCGRISLLGGGWGGFPEGVHSEDTESKDGRNYGQLPPEVNGNLPGVCVVDRGASREAGLQANRAVVVMINGCSDAEVAACLRGASVRPETIEISLDYLIERDVDI</sequence>
<feature type="compositionally biased region" description="Basic and acidic residues" evidence="2">
    <location>
        <begin position="382"/>
        <end position="393"/>
    </location>
</feature>
<dbReference type="Proteomes" id="UP000286510">
    <property type="component" value="Unassembled WGS sequence"/>
</dbReference>
<evidence type="ECO:0000256" key="2">
    <source>
        <dbReference type="SAM" id="MobiDB-lite"/>
    </source>
</evidence>
<evidence type="ECO:0000313" key="3">
    <source>
        <dbReference type="EMBL" id="RHZ41573.1"/>
    </source>
</evidence>
<protein>
    <submittedName>
        <fullName evidence="3">Uncharacterized protein</fullName>
    </submittedName>
</protein>
<proteinExistence type="predicted"/>
<gene>
    <name evidence="3" type="ORF">DYB26_008728</name>
</gene>
<accession>A0A418G0I2</accession>
<evidence type="ECO:0000313" key="4">
    <source>
        <dbReference type="Proteomes" id="UP000286510"/>
    </source>
</evidence>
<dbReference type="EMBL" id="QUTF01004555">
    <property type="protein sequence ID" value="RHZ41573.1"/>
    <property type="molecule type" value="Genomic_DNA"/>
</dbReference>
<dbReference type="AlphaFoldDB" id="A0A418G0I2"/>
<feature type="non-terminal residue" evidence="3">
    <location>
        <position position="468"/>
    </location>
</feature>
<feature type="region of interest" description="Disordered" evidence="2">
    <location>
        <begin position="381"/>
        <end position="401"/>
    </location>
</feature>
<comment type="caution">
    <text evidence="3">The sequence shown here is derived from an EMBL/GenBank/DDBJ whole genome shotgun (WGS) entry which is preliminary data.</text>
</comment>
<organism evidence="3 4">
    <name type="scientific">Aphanomyces astaci</name>
    <name type="common">Crayfish plague agent</name>
    <dbReference type="NCBI Taxonomy" id="112090"/>
    <lineage>
        <taxon>Eukaryota</taxon>
        <taxon>Sar</taxon>
        <taxon>Stramenopiles</taxon>
        <taxon>Oomycota</taxon>
        <taxon>Saprolegniomycetes</taxon>
        <taxon>Saprolegniales</taxon>
        <taxon>Verrucalvaceae</taxon>
        <taxon>Aphanomyces</taxon>
    </lineage>
</organism>
<feature type="coiled-coil region" evidence="1">
    <location>
        <begin position="192"/>
        <end position="223"/>
    </location>
</feature>
<keyword evidence="1" id="KW-0175">Coiled coil</keyword>
<reference evidence="3 4" key="1">
    <citation type="submission" date="2018-08" db="EMBL/GenBank/DDBJ databases">
        <title>Aphanomyces genome sequencing and annotation.</title>
        <authorList>
            <person name="Minardi D."/>
            <person name="Oidtmann B."/>
            <person name="Van Der Giezen M."/>
            <person name="Studholme D.J."/>
        </authorList>
    </citation>
    <scope>NUCLEOTIDE SEQUENCE [LARGE SCALE GENOMIC DNA]</scope>
    <source>
        <strain evidence="3 4">FDL457</strain>
    </source>
</reference>
<evidence type="ECO:0000256" key="1">
    <source>
        <dbReference type="SAM" id="Coils"/>
    </source>
</evidence>
<name>A0A418G0I2_APHAT</name>